<evidence type="ECO:0000256" key="1">
    <source>
        <dbReference type="SAM" id="Phobius"/>
    </source>
</evidence>
<comment type="caution">
    <text evidence="2">The sequence shown here is derived from an EMBL/GenBank/DDBJ whole genome shotgun (WGS) entry which is preliminary data.</text>
</comment>
<keyword evidence="1" id="KW-0472">Membrane</keyword>
<feature type="transmembrane region" description="Helical" evidence="1">
    <location>
        <begin position="37"/>
        <end position="62"/>
    </location>
</feature>
<feature type="transmembrane region" description="Helical" evidence="1">
    <location>
        <begin position="7"/>
        <end position="25"/>
    </location>
</feature>
<keyword evidence="3" id="KW-1185">Reference proteome</keyword>
<keyword evidence="1" id="KW-1133">Transmembrane helix</keyword>
<name>A0A4R6TQL3_9BACI</name>
<sequence length="69" mass="7787">MRRLSPTVYGVIYSVMGILFLYVAAESTMMNGLWTFPTIAFLAIATFDIGTAIRLFFTAYVIKQAKKKK</sequence>
<dbReference type="OrthoDB" id="2355666at2"/>
<protein>
    <submittedName>
        <fullName evidence="2">Uncharacterized protein DUF4305</fullName>
    </submittedName>
</protein>
<dbReference type="InterPro" id="IPR025426">
    <property type="entry name" value="DUF4305"/>
</dbReference>
<dbReference type="Pfam" id="PF14146">
    <property type="entry name" value="DUF4305"/>
    <property type="match status" value="1"/>
</dbReference>
<keyword evidence="1" id="KW-0812">Transmembrane</keyword>
<dbReference type="Proteomes" id="UP000295632">
    <property type="component" value="Unassembled WGS sequence"/>
</dbReference>
<organism evidence="2 3">
    <name type="scientific">Aureibacillus halotolerans</name>
    <dbReference type="NCBI Taxonomy" id="1508390"/>
    <lineage>
        <taxon>Bacteria</taxon>
        <taxon>Bacillati</taxon>
        <taxon>Bacillota</taxon>
        <taxon>Bacilli</taxon>
        <taxon>Bacillales</taxon>
        <taxon>Bacillaceae</taxon>
        <taxon>Aureibacillus</taxon>
    </lineage>
</organism>
<gene>
    <name evidence="2" type="ORF">EV213_12216</name>
</gene>
<evidence type="ECO:0000313" key="3">
    <source>
        <dbReference type="Proteomes" id="UP000295632"/>
    </source>
</evidence>
<dbReference type="EMBL" id="SNYJ01000022">
    <property type="protein sequence ID" value="TDQ35229.1"/>
    <property type="molecule type" value="Genomic_DNA"/>
</dbReference>
<dbReference type="AlphaFoldDB" id="A0A4R6TQL3"/>
<evidence type="ECO:0000313" key="2">
    <source>
        <dbReference type="EMBL" id="TDQ35229.1"/>
    </source>
</evidence>
<proteinExistence type="predicted"/>
<dbReference type="RefSeq" id="WP_133581944.1">
    <property type="nucleotide sequence ID" value="NZ_SNYJ01000022.1"/>
</dbReference>
<reference evidence="2 3" key="1">
    <citation type="submission" date="2019-03" db="EMBL/GenBank/DDBJ databases">
        <title>Genomic Encyclopedia of Type Strains, Phase IV (KMG-IV): sequencing the most valuable type-strain genomes for metagenomic binning, comparative biology and taxonomic classification.</title>
        <authorList>
            <person name="Goeker M."/>
        </authorList>
    </citation>
    <scope>NUCLEOTIDE SEQUENCE [LARGE SCALE GENOMIC DNA]</scope>
    <source>
        <strain evidence="2 3">DSM 28697</strain>
    </source>
</reference>
<accession>A0A4R6TQL3</accession>